<dbReference type="GO" id="GO:0000030">
    <property type="term" value="F:mannosyltransferase activity"/>
    <property type="evidence" value="ECO:0007669"/>
    <property type="project" value="TreeGrafter"/>
</dbReference>
<feature type="repeat" description="TPR" evidence="1">
    <location>
        <begin position="185"/>
        <end position="218"/>
    </location>
</feature>
<keyword evidence="3" id="KW-1185">Reference proteome</keyword>
<dbReference type="Proteomes" id="UP000515917">
    <property type="component" value="Chromosome"/>
</dbReference>
<dbReference type="AlphaFoldDB" id="A0A7G3G8Z5"/>
<dbReference type="InterPro" id="IPR052384">
    <property type="entry name" value="TMTC_O-mannosyltransferase"/>
</dbReference>
<dbReference type="PROSITE" id="PS50005">
    <property type="entry name" value="TPR"/>
    <property type="match status" value="2"/>
</dbReference>
<dbReference type="Pfam" id="PF13432">
    <property type="entry name" value="TPR_16"/>
    <property type="match status" value="1"/>
</dbReference>
<dbReference type="SUPFAM" id="SSF48452">
    <property type="entry name" value="TPR-like"/>
    <property type="match status" value="1"/>
</dbReference>
<evidence type="ECO:0000256" key="1">
    <source>
        <dbReference type="PROSITE-ProRule" id="PRU00339"/>
    </source>
</evidence>
<keyword evidence="1" id="KW-0802">TPR repeat</keyword>
<proteinExistence type="predicted"/>
<dbReference type="InterPro" id="IPR019734">
    <property type="entry name" value="TPR_rpt"/>
</dbReference>
<reference evidence="2 3" key="1">
    <citation type="submission" date="2018-01" db="EMBL/GenBank/DDBJ databases">
        <title>Genome sequence of Iodobacter sp. strain PCH194 isolated from Indian Trans-Himalaya.</title>
        <authorList>
            <person name="Kumar V."/>
            <person name="Thakur V."/>
            <person name="Kumar S."/>
            <person name="Singh D."/>
        </authorList>
    </citation>
    <scope>NUCLEOTIDE SEQUENCE [LARGE SCALE GENOMIC DNA]</scope>
    <source>
        <strain evidence="2 3">PCH194</strain>
    </source>
</reference>
<name>A0A7G3G8Z5_9NEIS</name>
<dbReference type="PANTHER" id="PTHR44216">
    <property type="entry name" value="PROTEIN O-MANNOSYL-TRANSFERASE TMTC2"/>
    <property type="match status" value="1"/>
</dbReference>
<evidence type="ECO:0000313" key="3">
    <source>
        <dbReference type="Proteomes" id="UP000515917"/>
    </source>
</evidence>
<dbReference type="GO" id="GO:0035269">
    <property type="term" value="P:protein O-linked glycosylation via mannose"/>
    <property type="evidence" value="ECO:0007669"/>
    <property type="project" value="TreeGrafter"/>
</dbReference>
<organism evidence="2 3">
    <name type="scientific">Iodobacter fluviatilis</name>
    <dbReference type="NCBI Taxonomy" id="537"/>
    <lineage>
        <taxon>Bacteria</taxon>
        <taxon>Pseudomonadati</taxon>
        <taxon>Pseudomonadota</taxon>
        <taxon>Betaproteobacteria</taxon>
        <taxon>Neisseriales</taxon>
        <taxon>Chitinibacteraceae</taxon>
        <taxon>Iodobacter</taxon>
    </lineage>
</organism>
<dbReference type="KEGG" id="ifl:C1H71_09455"/>
<dbReference type="EMBL" id="CP025781">
    <property type="protein sequence ID" value="QBC43751.1"/>
    <property type="molecule type" value="Genomic_DNA"/>
</dbReference>
<dbReference type="SMART" id="SM00028">
    <property type="entry name" value="TPR"/>
    <property type="match status" value="3"/>
</dbReference>
<dbReference type="RefSeq" id="WP_130106324.1">
    <property type="nucleotide sequence ID" value="NZ_CP025781.1"/>
</dbReference>
<accession>A0A7G3G8Z5</accession>
<dbReference type="Gene3D" id="1.25.40.10">
    <property type="entry name" value="Tetratricopeptide repeat domain"/>
    <property type="match status" value="2"/>
</dbReference>
<gene>
    <name evidence="2" type="ORF">C1H71_09455</name>
</gene>
<dbReference type="InterPro" id="IPR011990">
    <property type="entry name" value="TPR-like_helical_dom_sf"/>
</dbReference>
<protein>
    <submittedName>
        <fullName evidence="2">Uncharacterized protein</fullName>
    </submittedName>
</protein>
<dbReference type="PANTHER" id="PTHR44216:SF3">
    <property type="entry name" value="PROTEIN O-MANNOSYL-TRANSFERASE TMTC2"/>
    <property type="match status" value="1"/>
</dbReference>
<feature type="repeat" description="TPR" evidence="1">
    <location>
        <begin position="123"/>
        <end position="156"/>
    </location>
</feature>
<dbReference type="Pfam" id="PF14559">
    <property type="entry name" value="TPR_19"/>
    <property type="match status" value="1"/>
</dbReference>
<evidence type="ECO:0000313" key="2">
    <source>
        <dbReference type="EMBL" id="QBC43751.1"/>
    </source>
</evidence>
<sequence length="267" mass="28346">MVEHTPAVAAVEAAAPPAASASIAILPPPSPAAIELNEPAGQVEAAAQQIAPTAMPRQFKSDVASVKERSGGPDGAGVRFDTQNNEAAVPLPLVIAYRAFQEGDYRRAEEAYRQMLQLDVRNRDALLGMAALATKRGAGSEAAQFYRQILALNPRDEAAQAGLYALTPSSEGSEAGLRQLASQQAGAAFALANLYAGQGRWSEAQSAYFQALSLDSNNADYAFNLAISLEHLQETKTAARYYRQALAGRGSFDRAVAEARLKELELP</sequence>